<sequence length="110" mass="13337">MKDGPQNWIFPTVEMKDDVLLENIMSIVSRVPSKDDEDGAFRVERETQFFTRDANFCCSLFFYSRGDIKRPKKKERKKEKEEEEEEEEEDDDDDDEVKEKEEEEEEEEKW</sequence>
<evidence type="ECO:0000313" key="3">
    <source>
        <dbReference type="Proteomes" id="UP000600918"/>
    </source>
</evidence>
<evidence type="ECO:0000256" key="1">
    <source>
        <dbReference type="SAM" id="MobiDB-lite"/>
    </source>
</evidence>
<gene>
    <name evidence="2" type="ORF">H0235_011750</name>
</gene>
<organism evidence="2 3">
    <name type="scientific">Vespula pensylvanica</name>
    <name type="common">Western yellow jacket</name>
    <name type="synonym">Wasp</name>
    <dbReference type="NCBI Taxonomy" id="30213"/>
    <lineage>
        <taxon>Eukaryota</taxon>
        <taxon>Metazoa</taxon>
        <taxon>Ecdysozoa</taxon>
        <taxon>Arthropoda</taxon>
        <taxon>Hexapoda</taxon>
        <taxon>Insecta</taxon>
        <taxon>Pterygota</taxon>
        <taxon>Neoptera</taxon>
        <taxon>Endopterygota</taxon>
        <taxon>Hymenoptera</taxon>
        <taxon>Apocrita</taxon>
        <taxon>Aculeata</taxon>
        <taxon>Vespoidea</taxon>
        <taxon>Vespidae</taxon>
        <taxon>Vespinae</taxon>
        <taxon>Vespula</taxon>
    </lineage>
</organism>
<reference evidence="2" key="1">
    <citation type="journal article" date="2020" name="G3 (Bethesda)">
        <title>High-Quality Assemblies for Three Invasive Social Wasps from the &lt;i&gt;Vespula&lt;/i&gt; Genus.</title>
        <authorList>
            <person name="Harrop T.W.R."/>
            <person name="Guhlin J."/>
            <person name="McLaughlin G.M."/>
            <person name="Permina E."/>
            <person name="Stockwell P."/>
            <person name="Gilligan J."/>
            <person name="Le Lec M.F."/>
            <person name="Gruber M.A.M."/>
            <person name="Quinn O."/>
            <person name="Lovegrove M."/>
            <person name="Duncan E.J."/>
            <person name="Remnant E.J."/>
            <person name="Van Eeckhoven J."/>
            <person name="Graham B."/>
            <person name="Knapp R.A."/>
            <person name="Langford K.W."/>
            <person name="Kronenberg Z."/>
            <person name="Press M.O."/>
            <person name="Eacker S.M."/>
            <person name="Wilson-Rankin E.E."/>
            <person name="Purcell J."/>
            <person name="Lester P.J."/>
            <person name="Dearden P.K."/>
        </authorList>
    </citation>
    <scope>NUCLEOTIDE SEQUENCE</scope>
    <source>
        <strain evidence="2">Volc-1</strain>
    </source>
</reference>
<feature type="region of interest" description="Disordered" evidence="1">
    <location>
        <begin position="70"/>
        <end position="110"/>
    </location>
</feature>
<comment type="caution">
    <text evidence="2">The sequence shown here is derived from an EMBL/GenBank/DDBJ whole genome shotgun (WGS) entry which is preliminary data.</text>
</comment>
<evidence type="ECO:0000313" key="2">
    <source>
        <dbReference type="EMBL" id="KAF7417219.1"/>
    </source>
</evidence>
<feature type="compositionally biased region" description="Acidic residues" evidence="1">
    <location>
        <begin position="81"/>
        <end position="110"/>
    </location>
</feature>
<keyword evidence="3" id="KW-1185">Reference proteome</keyword>
<dbReference type="Proteomes" id="UP000600918">
    <property type="component" value="Unassembled WGS sequence"/>
</dbReference>
<protein>
    <submittedName>
        <fullName evidence="2">Uncharacterized protein</fullName>
    </submittedName>
</protein>
<dbReference type="AlphaFoldDB" id="A0A834NT21"/>
<dbReference type="EMBL" id="JACSDY010000010">
    <property type="protein sequence ID" value="KAF7417219.1"/>
    <property type="molecule type" value="Genomic_DNA"/>
</dbReference>
<proteinExistence type="predicted"/>
<name>A0A834NT21_VESPE</name>
<accession>A0A834NT21</accession>